<dbReference type="Gene3D" id="2.30.110.10">
    <property type="entry name" value="Electron Transport, Fmn-binding Protein, Chain A"/>
    <property type="match status" value="1"/>
</dbReference>
<dbReference type="InterPro" id="IPR012349">
    <property type="entry name" value="Split_barrel_FMN-bd"/>
</dbReference>
<dbReference type="InterPro" id="IPR052917">
    <property type="entry name" value="Stress-Dev_Protein"/>
</dbReference>
<dbReference type="InterPro" id="IPR038725">
    <property type="entry name" value="YdaG_split_barrel_FMN-bd"/>
</dbReference>
<dbReference type="PANTHER" id="PTHR34818">
    <property type="entry name" value="PROTEIN BLI-3"/>
    <property type="match status" value="1"/>
</dbReference>
<proteinExistence type="predicted"/>
<dbReference type="EMBL" id="LCWV01000009">
    <property type="protein sequence ID" value="PWI70460.1"/>
    <property type="molecule type" value="Genomic_DNA"/>
</dbReference>
<feature type="region of interest" description="Disordered" evidence="1">
    <location>
        <begin position="1"/>
        <end position="22"/>
    </location>
</feature>
<dbReference type="Pfam" id="PF16242">
    <property type="entry name" value="Pyrid_ox_like"/>
    <property type="match status" value="1"/>
</dbReference>
<dbReference type="Proteomes" id="UP000245956">
    <property type="component" value="Unassembled WGS sequence"/>
</dbReference>
<dbReference type="PANTHER" id="PTHR34818:SF1">
    <property type="entry name" value="PROTEIN BLI-3"/>
    <property type="match status" value="1"/>
</dbReference>
<evidence type="ECO:0000259" key="2">
    <source>
        <dbReference type="Pfam" id="PF16242"/>
    </source>
</evidence>
<reference evidence="3 4" key="1">
    <citation type="journal article" date="2016" name="Front. Microbiol.">
        <title>Genome and transcriptome sequences reveal the specific parasitism of the nematophagous Purpureocillium lilacinum 36-1.</title>
        <authorList>
            <person name="Xie J."/>
            <person name="Li S."/>
            <person name="Mo C."/>
            <person name="Xiao X."/>
            <person name="Peng D."/>
            <person name="Wang G."/>
            <person name="Xiao Y."/>
        </authorList>
    </citation>
    <scope>NUCLEOTIDE SEQUENCE [LARGE SCALE GENOMIC DNA]</scope>
    <source>
        <strain evidence="3 4">36-1</strain>
    </source>
</reference>
<name>A0A2U3E7G9_PURLI</name>
<evidence type="ECO:0000313" key="3">
    <source>
        <dbReference type="EMBL" id="PWI70460.1"/>
    </source>
</evidence>
<organism evidence="3 4">
    <name type="scientific">Purpureocillium lilacinum</name>
    <name type="common">Paecilomyces lilacinus</name>
    <dbReference type="NCBI Taxonomy" id="33203"/>
    <lineage>
        <taxon>Eukaryota</taxon>
        <taxon>Fungi</taxon>
        <taxon>Dikarya</taxon>
        <taxon>Ascomycota</taxon>
        <taxon>Pezizomycotina</taxon>
        <taxon>Sordariomycetes</taxon>
        <taxon>Hypocreomycetidae</taxon>
        <taxon>Hypocreales</taxon>
        <taxon>Ophiocordycipitaceae</taxon>
        <taxon>Purpureocillium</taxon>
    </lineage>
</organism>
<dbReference type="SUPFAM" id="SSF50475">
    <property type="entry name" value="FMN-binding split barrel"/>
    <property type="match status" value="1"/>
</dbReference>
<sequence length="403" mass="43735">MSRALANRGIAESPVDRGADSSGGLCLSPFESRHGLRRLGPWGGDGCTDAANAQADMAKFTRTTNVRAVQPTCDGWDLSNHWPSRLGPVPAILPSMLVGALRCCMDLLPPELRRRELRFWLRGSPTGNDCSMLDEQPSSSTSSNPPDCGRKSCCCYNGRVEATLALPVRGSALNKRQKLQILHPSPLLHSSIKENNTSIMSFSNANVGDKPADPYKKANEDDPSLETKVNDLVQFMTSCKFGMMTTREASTKNLVSRCMALAATESGGIDLLFHTNTESGKTDDLSSDPHVNISFLNVSGEWASVSGEATVVTDRDLVKKHYNPALKAWLGDLGDGKHDGSENDPRIGVIRVKMLSTTYSLVAKNIISRAVEVVQGAMTGKPAHVNSLREISQDEVKQWRSSH</sequence>
<accession>A0A2U3E7G9</accession>
<protein>
    <submittedName>
        <fullName evidence="3">Bli-3</fullName>
    </submittedName>
</protein>
<evidence type="ECO:0000313" key="4">
    <source>
        <dbReference type="Proteomes" id="UP000245956"/>
    </source>
</evidence>
<comment type="caution">
    <text evidence="3">The sequence shown here is derived from an EMBL/GenBank/DDBJ whole genome shotgun (WGS) entry which is preliminary data.</text>
</comment>
<gene>
    <name evidence="3" type="ORF">PCL_12859</name>
</gene>
<evidence type="ECO:0000256" key="1">
    <source>
        <dbReference type="SAM" id="MobiDB-lite"/>
    </source>
</evidence>
<feature type="domain" description="General stress protein FMN-binding split barrel" evidence="2">
    <location>
        <begin position="229"/>
        <end position="381"/>
    </location>
</feature>
<dbReference type="AlphaFoldDB" id="A0A2U3E7G9"/>